<feature type="repeat" description="WD" evidence="1">
    <location>
        <begin position="523"/>
        <end position="546"/>
    </location>
</feature>
<dbReference type="PANTHER" id="PTHR47232:SF1">
    <property type="entry name" value="TRANSDUCIN FAMILY PROTEIN _ WD-40 REPEAT FAMILY PROTEIN"/>
    <property type="match status" value="1"/>
</dbReference>
<dbReference type="EMBL" id="JASJQH010000174">
    <property type="protein sequence ID" value="KAK9766243.1"/>
    <property type="molecule type" value="Genomic_DNA"/>
</dbReference>
<dbReference type="InterPro" id="IPR015943">
    <property type="entry name" value="WD40/YVTN_repeat-like_dom_sf"/>
</dbReference>
<dbReference type="PROSITE" id="PS50082">
    <property type="entry name" value="WD_REPEATS_2"/>
    <property type="match status" value="1"/>
</dbReference>
<evidence type="ECO:0000313" key="4">
    <source>
        <dbReference type="EMBL" id="KAK9766243.1"/>
    </source>
</evidence>
<evidence type="ECO:0000256" key="1">
    <source>
        <dbReference type="PROSITE-ProRule" id="PRU00221"/>
    </source>
</evidence>
<keyword evidence="5" id="KW-1185">Reference proteome</keyword>
<feature type="compositionally biased region" description="Polar residues" evidence="3">
    <location>
        <begin position="25"/>
        <end position="35"/>
    </location>
</feature>
<gene>
    <name evidence="4" type="ORF">K7432_004810</name>
</gene>
<organism evidence="4 5">
    <name type="scientific">Basidiobolus ranarum</name>
    <dbReference type="NCBI Taxonomy" id="34480"/>
    <lineage>
        <taxon>Eukaryota</taxon>
        <taxon>Fungi</taxon>
        <taxon>Fungi incertae sedis</taxon>
        <taxon>Zoopagomycota</taxon>
        <taxon>Entomophthoromycotina</taxon>
        <taxon>Basidiobolomycetes</taxon>
        <taxon>Basidiobolales</taxon>
        <taxon>Basidiobolaceae</taxon>
        <taxon>Basidiobolus</taxon>
    </lineage>
</organism>
<accession>A0ABR2WXH9</accession>
<dbReference type="SUPFAM" id="SSF50978">
    <property type="entry name" value="WD40 repeat-like"/>
    <property type="match status" value="1"/>
</dbReference>
<feature type="compositionally biased region" description="Polar residues" evidence="3">
    <location>
        <begin position="182"/>
        <end position="207"/>
    </location>
</feature>
<keyword evidence="2" id="KW-0175">Coiled coil</keyword>
<evidence type="ECO:0000256" key="2">
    <source>
        <dbReference type="SAM" id="Coils"/>
    </source>
</evidence>
<evidence type="ECO:0000313" key="5">
    <source>
        <dbReference type="Proteomes" id="UP001479436"/>
    </source>
</evidence>
<dbReference type="Gene3D" id="2.130.10.10">
    <property type="entry name" value="YVTN repeat-like/Quinoprotein amine dehydrogenase"/>
    <property type="match status" value="2"/>
</dbReference>
<feature type="region of interest" description="Disordered" evidence="3">
    <location>
        <begin position="55"/>
        <end position="87"/>
    </location>
</feature>
<dbReference type="PANTHER" id="PTHR47232">
    <property type="entry name" value="TRANSDUCIN FAMILY PROTEIN / WD-40 REPEAT FAMILY PROTEIN"/>
    <property type="match status" value="1"/>
</dbReference>
<feature type="region of interest" description="Disordered" evidence="3">
    <location>
        <begin position="182"/>
        <end position="233"/>
    </location>
</feature>
<feature type="coiled-coil region" evidence="2">
    <location>
        <begin position="121"/>
        <end position="148"/>
    </location>
</feature>
<evidence type="ECO:0000256" key="3">
    <source>
        <dbReference type="SAM" id="MobiDB-lite"/>
    </source>
</evidence>
<dbReference type="SMART" id="SM00320">
    <property type="entry name" value="WD40"/>
    <property type="match status" value="5"/>
</dbReference>
<keyword evidence="1" id="KW-0853">WD repeat</keyword>
<comment type="caution">
    <text evidence="4">The sequence shown here is derived from an EMBL/GenBank/DDBJ whole genome shotgun (WGS) entry which is preliminary data.</text>
</comment>
<proteinExistence type="predicted"/>
<sequence length="592" mass="65476">MRRRSKEKVYLIPPEPEARSKTHKPATQTLTPLGRSINNQTAQINAEVVVPTTKAKRKGTVIVSDSEGEEEETLEPQSKFSKTSRELPNLEAVELESSDYWPEEELQIEDGGGESDPIQLQVELKQLVAEMKKEIRKLDSMSQNLENKVNIICNHLKKGTNSPAIALTSAALNSSSTQKEVQNAVTSTSKNNCKLGNSALPSETPQKNVKRSTSSSKLSLEETDSGAIHSGREDKSSLINTSITNISDLQFIEVDEIQLESNSFEAPMRSTAFGRASDYKHREVSCIAVCSENGEVKLWNTATREMVTHIPQNVLQEKPQDLCFVSSSILAVGYEEFDLGRSYLSFIHFVSVEKKKILIRVQHFDAEDNLKGVSTIASVAKNQLEFTFGSGGRDGVVRLWRFESPQDYAEDARLRSLTIAHHDHVGSVNSLYYSPGRGVLLSGADDGKLIAYSMNGVSVVSEFQYSGKVIDVTANPRNGNLFLACLETKSNQLNICDYRTKQPSAQRFGFAKHQLLPKAVKPSFDSTGNLVVCGDKDGTMHIWDLRYLAKGAQTVPVHDSVILSTLFHPEQDTIFSTSADDTLGFTNYTYIP</sequence>
<dbReference type="InterPro" id="IPR001680">
    <property type="entry name" value="WD40_rpt"/>
</dbReference>
<protein>
    <submittedName>
        <fullName evidence="4">Uncharacterized protein</fullName>
    </submittedName>
</protein>
<dbReference type="Proteomes" id="UP001479436">
    <property type="component" value="Unassembled WGS sequence"/>
</dbReference>
<dbReference type="InterPro" id="IPR036322">
    <property type="entry name" value="WD40_repeat_dom_sf"/>
</dbReference>
<dbReference type="Pfam" id="PF00400">
    <property type="entry name" value="WD40"/>
    <property type="match status" value="2"/>
</dbReference>
<reference evidence="4 5" key="1">
    <citation type="submission" date="2023-04" db="EMBL/GenBank/DDBJ databases">
        <title>Genome of Basidiobolus ranarum AG-B5.</title>
        <authorList>
            <person name="Stajich J.E."/>
            <person name="Carter-House D."/>
            <person name="Gryganskyi A."/>
        </authorList>
    </citation>
    <scope>NUCLEOTIDE SEQUENCE [LARGE SCALE GENOMIC DNA]</scope>
    <source>
        <strain evidence="4 5">AG-B5</strain>
    </source>
</reference>
<feature type="region of interest" description="Disordered" evidence="3">
    <location>
        <begin position="1"/>
        <end position="35"/>
    </location>
</feature>
<name>A0ABR2WXH9_9FUNG</name>